<evidence type="ECO:0000259" key="3">
    <source>
        <dbReference type="PROSITE" id="PS00624"/>
    </source>
</evidence>
<dbReference type="PANTHER" id="PTHR11552">
    <property type="entry name" value="GLUCOSE-METHANOL-CHOLINE GMC OXIDOREDUCTASE"/>
    <property type="match status" value="1"/>
</dbReference>
<dbReference type="Gene3D" id="3.30.560.10">
    <property type="entry name" value="Glucose Oxidase, domain 3"/>
    <property type="match status" value="1"/>
</dbReference>
<keyword evidence="5" id="KW-1185">Reference proteome</keyword>
<dbReference type="GO" id="GO:0016614">
    <property type="term" value="F:oxidoreductase activity, acting on CH-OH group of donors"/>
    <property type="evidence" value="ECO:0007669"/>
    <property type="project" value="InterPro"/>
</dbReference>
<proteinExistence type="inferred from homology"/>
<dbReference type="GO" id="GO:0050660">
    <property type="term" value="F:flavin adenine dinucleotide binding"/>
    <property type="evidence" value="ECO:0007669"/>
    <property type="project" value="InterPro"/>
</dbReference>
<protein>
    <recommendedName>
        <fullName evidence="3">Glucose-methanol-choline oxidoreductase N-terminal domain-containing protein</fullName>
    </recommendedName>
</protein>
<dbReference type="InterPro" id="IPR007867">
    <property type="entry name" value="GMC_OxRtase_C"/>
</dbReference>
<dbReference type="InterPro" id="IPR012132">
    <property type="entry name" value="GMC_OxRdtase"/>
</dbReference>
<dbReference type="PANTHER" id="PTHR11552:SF213">
    <property type="entry name" value="DEHYDROGENASE, PUTATIVE-RELATED"/>
    <property type="match status" value="1"/>
</dbReference>
<dbReference type="PIRSF" id="PIRSF000137">
    <property type="entry name" value="Alcohol_oxidase"/>
    <property type="match status" value="1"/>
</dbReference>
<gene>
    <name evidence="4" type="ORF">FHL15_007496</name>
</gene>
<name>A0A553HUU4_9PEZI</name>
<dbReference type="SUPFAM" id="SSF51905">
    <property type="entry name" value="FAD/NAD(P)-binding domain"/>
    <property type="match status" value="1"/>
</dbReference>
<accession>A0A553HUU4</accession>
<sequence>MKSVLSLALLTGVVAGLPSAGGGYTEEYEYVIIGSVSANLARDGHSVFLIEAGEDKGDTLLQRAPAYADTNSEHPDQSWAFFVGHYQNDTQARRDWKFTYRLNNGSLYYGLDPPDDAEPLGIFYPRGASVGGSSQANAMNFILPPDNNWEYIAELTGDDSWRAQNMRDYFIQLERNLYTNGEEPGHGYNGYISSNMNNISYVLNRPGFVDMVSSSIQETEGIKVESREQMTELLQRDLSRIDTNRYEQGVVFRFPLHINALRERSSARDYVIDTLNSRTSDGTERYPLTLSTNSLATRVLFDTTGDRPKAYGVEYLKGEGLYGADRRYNASQTGELKQVTATREVIVAGGAFNTPQILKLSGVGPREELENLDIPVVKDLPAVGNYMQDNYEGPIVVRAATTFSDGSPYVNCTFDYTNPETDPCFNEWHDSHTGAYGEGGAPIAMLYRSSHSENNDTDLFFFGAPGAVFDGHYPGCSQYQAPPETWFWSMVKMQPGNQAGTIRLRSANPRDVPEIQFNFFEQDGDRDLAAMVEGVEHAMRIFDGVQAPYAPFEIVEPSVPGSGVSVEQGIRDLAFGHHVTSTCRMGPKDAEDYCVDSEFRVNGIDGLRVVDASVFPRTPGAFPVAPTFMISYKAYKLLVAEAAAAK</sequence>
<evidence type="ECO:0000313" key="5">
    <source>
        <dbReference type="Proteomes" id="UP000319160"/>
    </source>
</evidence>
<dbReference type="Gene3D" id="3.50.50.60">
    <property type="entry name" value="FAD/NAD(P)-binding domain"/>
    <property type="match status" value="1"/>
</dbReference>
<evidence type="ECO:0000256" key="2">
    <source>
        <dbReference type="SAM" id="SignalP"/>
    </source>
</evidence>
<dbReference type="InterPro" id="IPR000172">
    <property type="entry name" value="GMC_OxRdtase_N"/>
</dbReference>
<feature type="domain" description="Glucose-methanol-choline oxidoreductase N-terminal" evidence="3">
    <location>
        <begin position="350"/>
        <end position="364"/>
    </location>
</feature>
<dbReference type="Pfam" id="PF00732">
    <property type="entry name" value="GMC_oxred_N"/>
    <property type="match status" value="1"/>
</dbReference>
<keyword evidence="2" id="KW-0732">Signal</keyword>
<comment type="similarity">
    <text evidence="1">Belongs to the GMC oxidoreductase family.</text>
</comment>
<dbReference type="Proteomes" id="UP000319160">
    <property type="component" value="Unassembled WGS sequence"/>
</dbReference>
<dbReference type="InterPro" id="IPR036188">
    <property type="entry name" value="FAD/NAD-bd_sf"/>
</dbReference>
<organism evidence="4 5">
    <name type="scientific">Xylaria flabelliformis</name>
    <dbReference type="NCBI Taxonomy" id="2512241"/>
    <lineage>
        <taxon>Eukaryota</taxon>
        <taxon>Fungi</taxon>
        <taxon>Dikarya</taxon>
        <taxon>Ascomycota</taxon>
        <taxon>Pezizomycotina</taxon>
        <taxon>Sordariomycetes</taxon>
        <taxon>Xylariomycetidae</taxon>
        <taxon>Xylariales</taxon>
        <taxon>Xylariaceae</taxon>
        <taxon>Xylaria</taxon>
    </lineage>
</organism>
<dbReference type="SUPFAM" id="SSF54373">
    <property type="entry name" value="FAD-linked reductases, C-terminal domain"/>
    <property type="match status" value="1"/>
</dbReference>
<reference evidence="5" key="1">
    <citation type="submission" date="2019-06" db="EMBL/GenBank/DDBJ databases">
        <title>Draft genome sequence of the griseofulvin-producing fungus Xylaria cubensis strain G536.</title>
        <authorList>
            <person name="Mead M.E."/>
            <person name="Raja H.A."/>
            <person name="Steenwyk J.L."/>
            <person name="Knowles S.L."/>
            <person name="Oberlies N.H."/>
            <person name="Rokas A."/>
        </authorList>
    </citation>
    <scope>NUCLEOTIDE SEQUENCE [LARGE SCALE GENOMIC DNA]</scope>
    <source>
        <strain evidence="5">G536</strain>
    </source>
</reference>
<dbReference type="STRING" id="2512241.A0A553HUU4"/>
<dbReference type="Pfam" id="PF05199">
    <property type="entry name" value="GMC_oxred_C"/>
    <property type="match status" value="1"/>
</dbReference>
<dbReference type="PROSITE" id="PS00624">
    <property type="entry name" value="GMC_OXRED_2"/>
    <property type="match status" value="1"/>
</dbReference>
<dbReference type="AlphaFoldDB" id="A0A553HUU4"/>
<dbReference type="EMBL" id="VFLP01000043">
    <property type="protein sequence ID" value="TRX91714.1"/>
    <property type="molecule type" value="Genomic_DNA"/>
</dbReference>
<feature type="chain" id="PRO_5022177711" description="Glucose-methanol-choline oxidoreductase N-terminal domain-containing protein" evidence="2">
    <location>
        <begin position="17"/>
        <end position="646"/>
    </location>
</feature>
<feature type="signal peptide" evidence="2">
    <location>
        <begin position="1"/>
        <end position="16"/>
    </location>
</feature>
<dbReference type="OrthoDB" id="269227at2759"/>
<evidence type="ECO:0000313" key="4">
    <source>
        <dbReference type="EMBL" id="TRX91714.1"/>
    </source>
</evidence>
<evidence type="ECO:0000256" key="1">
    <source>
        <dbReference type="ARBA" id="ARBA00010790"/>
    </source>
</evidence>
<comment type="caution">
    <text evidence="4">The sequence shown here is derived from an EMBL/GenBank/DDBJ whole genome shotgun (WGS) entry which is preliminary data.</text>
</comment>